<evidence type="ECO:0000256" key="7">
    <source>
        <dbReference type="PIRSR" id="PIRSR000390-2"/>
    </source>
</evidence>
<evidence type="ECO:0000256" key="2">
    <source>
        <dbReference type="ARBA" id="ARBA00022576"/>
    </source>
</evidence>
<dbReference type="RefSeq" id="WP_041134799.1">
    <property type="nucleotide sequence ID" value="NZ_CP010408.1"/>
</dbReference>
<evidence type="ECO:0000313" key="9">
    <source>
        <dbReference type="Proteomes" id="UP000031774"/>
    </source>
</evidence>
<accession>A0A0B5IL18</accession>
<evidence type="ECO:0008006" key="10">
    <source>
        <dbReference type="Google" id="ProtNLM"/>
    </source>
</evidence>
<dbReference type="InterPro" id="IPR015424">
    <property type="entry name" value="PyrdxlP-dep_Trfase"/>
</dbReference>
<gene>
    <name evidence="8" type="ORF">SVTN_39600</name>
</gene>
<feature type="active site" description="Proton acceptor" evidence="6">
    <location>
        <position position="183"/>
    </location>
</feature>
<dbReference type="Gene3D" id="3.40.640.10">
    <property type="entry name" value="Type I PLP-dependent aspartate aminotransferase-like (Major domain)"/>
    <property type="match status" value="1"/>
</dbReference>
<comment type="cofactor">
    <cofactor evidence="1">
        <name>pyridoxal 5'-phosphate</name>
        <dbReference type="ChEBI" id="CHEBI:597326"/>
    </cofactor>
</comment>
<proteinExistence type="inferred from homology"/>
<dbReference type="Pfam" id="PF01041">
    <property type="entry name" value="DegT_DnrJ_EryC1"/>
    <property type="match status" value="1"/>
</dbReference>
<organism evidence="8 9">
    <name type="scientific">Streptomyces vietnamensis</name>
    <dbReference type="NCBI Taxonomy" id="362257"/>
    <lineage>
        <taxon>Bacteria</taxon>
        <taxon>Bacillati</taxon>
        <taxon>Actinomycetota</taxon>
        <taxon>Actinomycetes</taxon>
        <taxon>Kitasatosporales</taxon>
        <taxon>Streptomycetaceae</taxon>
        <taxon>Streptomyces</taxon>
    </lineage>
</organism>
<evidence type="ECO:0000256" key="4">
    <source>
        <dbReference type="ARBA" id="ARBA00022898"/>
    </source>
</evidence>
<dbReference type="InterPro" id="IPR015421">
    <property type="entry name" value="PyrdxlP-dep_Trfase_major"/>
</dbReference>
<dbReference type="EMBL" id="CP010408">
    <property type="protein sequence ID" value="AJF70328.1"/>
    <property type="molecule type" value="Genomic_DNA"/>
</dbReference>
<dbReference type="AlphaFoldDB" id="A0A0B5IL18"/>
<dbReference type="HOGENOM" id="CLU_747883_0_0_11"/>
<dbReference type="PANTHER" id="PTHR30244:SF34">
    <property type="entry name" value="DTDP-4-AMINO-4,6-DIDEOXYGALACTOSE TRANSAMINASE"/>
    <property type="match status" value="1"/>
</dbReference>
<evidence type="ECO:0000256" key="3">
    <source>
        <dbReference type="ARBA" id="ARBA00022679"/>
    </source>
</evidence>
<evidence type="ECO:0000256" key="6">
    <source>
        <dbReference type="PIRSR" id="PIRSR000390-1"/>
    </source>
</evidence>
<dbReference type="InterPro" id="IPR000653">
    <property type="entry name" value="DegT/StrS_aminotransferase"/>
</dbReference>
<dbReference type="PIRSF" id="PIRSF000390">
    <property type="entry name" value="PLP_StrS"/>
    <property type="match status" value="1"/>
</dbReference>
<evidence type="ECO:0000256" key="5">
    <source>
        <dbReference type="ARBA" id="ARBA00038398"/>
    </source>
</evidence>
<sequence>MNGWTPLWRPPTGNPAQSAGLAQQLTHTVASGLLRDSVHTSRLEMELAGFFARRAIVVGSGMDALELVLETLREPDREVHVPAHAFQAIPALAARLGFTPVPMDVDPTTLAPTVAAANQVPSSAIVIWIHHGGIVADHAETTIAALWQRGVTVIEDCAYVLPTDPTGPGTWGDASTWSFAPTKPISSTAGGAVVTANTALAQEIRDRRKHSGVEHLWELGDTLLRNRTLSETDALLATHQWKARTATADALAQVADAYATTLLAERPALLPPGRRPRSTWSRFCVDLGDGHDALTVQAALAREQIGTAVMFARPWTDYPALAPYEAASLPGLRALLRRTLCLPFHTGISRDDTTRVTKVLLGILSEGASS</sequence>
<geneLocation type="plasmid" evidence="8 9">
    <name>pSVL1</name>
</geneLocation>
<dbReference type="InterPro" id="IPR015422">
    <property type="entry name" value="PyrdxlP-dep_Trfase_small"/>
</dbReference>
<dbReference type="GO" id="GO:0030170">
    <property type="term" value="F:pyridoxal phosphate binding"/>
    <property type="evidence" value="ECO:0007669"/>
    <property type="project" value="TreeGrafter"/>
</dbReference>
<dbReference type="GO" id="GO:0008483">
    <property type="term" value="F:transaminase activity"/>
    <property type="evidence" value="ECO:0007669"/>
    <property type="project" value="UniProtKB-KW"/>
</dbReference>
<keyword evidence="8" id="KW-0614">Plasmid</keyword>
<dbReference type="Gene3D" id="3.90.1150.10">
    <property type="entry name" value="Aspartate Aminotransferase, domain 1"/>
    <property type="match status" value="1"/>
</dbReference>
<keyword evidence="2" id="KW-0032">Aminotransferase</keyword>
<dbReference type="Proteomes" id="UP000031774">
    <property type="component" value="Plasmid pSVL1"/>
</dbReference>
<keyword evidence="4 7" id="KW-0663">Pyridoxal phosphate</keyword>
<feature type="modified residue" description="N6-(pyridoxal phosphate)lysine" evidence="7">
    <location>
        <position position="183"/>
    </location>
</feature>
<protein>
    <recommendedName>
        <fullName evidence="10">Aminotransferase</fullName>
    </recommendedName>
</protein>
<dbReference type="KEGG" id="svt:SVTN_39600"/>
<dbReference type="SUPFAM" id="SSF53383">
    <property type="entry name" value="PLP-dependent transferases"/>
    <property type="match status" value="1"/>
</dbReference>
<keyword evidence="3" id="KW-0808">Transferase</keyword>
<reference evidence="8 9" key="1">
    <citation type="submission" date="2014-12" db="EMBL/GenBank/DDBJ databases">
        <title>Complete genome sequence of Streptomyces vietnamensis strain GIMV4.0001, a genetic manipulable producer of the benzoisochromanequinone antibiotic granaticin.</title>
        <authorList>
            <person name="Deng M.R."/>
            <person name="Guo J."/>
            <person name="Ma L.Y."/>
            <person name="Feng G.D."/>
            <person name="Mo C.Y."/>
            <person name="Zhu H.H."/>
        </authorList>
    </citation>
    <scope>NUCLEOTIDE SEQUENCE [LARGE SCALE GENOMIC DNA]</scope>
    <source>
        <strain evidence="9">GIMV4.0001</strain>
        <plasmid evidence="8 9">pSVL1</plasmid>
    </source>
</reference>
<comment type="similarity">
    <text evidence="5">Belongs to the DegT/DnrJ/EryC1 family. L-glutamine:2-deoxy-scyllo-inosose/scyllo-inosose aminotransferase subfamily.</text>
</comment>
<dbReference type="PANTHER" id="PTHR30244">
    <property type="entry name" value="TRANSAMINASE"/>
    <property type="match status" value="1"/>
</dbReference>
<evidence type="ECO:0000256" key="1">
    <source>
        <dbReference type="ARBA" id="ARBA00001933"/>
    </source>
</evidence>
<name>A0A0B5IL18_9ACTN</name>
<keyword evidence="9" id="KW-1185">Reference proteome</keyword>
<evidence type="ECO:0000313" key="8">
    <source>
        <dbReference type="EMBL" id="AJF70328.1"/>
    </source>
</evidence>
<dbReference type="GO" id="GO:0000271">
    <property type="term" value="P:polysaccharide biosynthetic process"/>
    <property type="evidence" value="ECO:0007669"/>
    <property type="project" value="TreeGrafter"/>
</dbReference>